<accession>A0A1S7FX71</accession>
<keyword evidence="3" id="KW-1185">Reference proteome</keyword>
<dbReference type="EMBL" id="CP011102">
    <property type="protein sequence ID" value="AQY52044.1"/>
    <property type="molecule type" value="Genomic_DNA"/>
</dbReference>
<keyword evidence="1" id="KW-0472">Membrane</keyword>
<name>A0A1S7FX71_9LIST</name>
<feature type="transmembrane region" description="Helical" evidence="1">
    <location>
        <begin position="49"/>
        <end position="69"/>
    </location>
</feature>
<organism evidence="2 3">
    <name type="scientific">Listeria weihenstephanensis</name>
    <dbReference type="NCBI Taxonomy" id="1006155"/>
    <lineage>
        <taxon>Bacteria</taxon>
        <taxon>Bacillati</taxon>
        <taxon>Bacillota</taxon>
        <taxon>Bacilli</taxon>
        <taxon>Bacillales</taxon>
        <taxon>Listeriaceae</taxon>
        <taxon>Listeria</taxon>
    </lineage>
</organism>
<dbReference type="RefSeq" id="WP_036061186.1">
    <property type="nucleotide sequence ID" value="NZ_CP011102.1"/>
</dbReference>
<feature type="transmembrane region" description="Helical" evidence="1">
    <location>
        <begin position="75"/>
        <end position="95"/>
    </location>
</feature>
<evidence type="ECO:0000313" key="2">
    <source>
        <dbReference type="EMBL" id="AQY52044.1"/>
    </source>
</evidence>
<evidence type="ECO:0000313" key="3">
    <source>
        <dbReference type="Proteomes" id="UP000223060"/>
    </source>
</evidence>
<keyword evidence="1" id="KW-1133">Transmembrane helix</keyword>
<dbReference type="Pfam" id="PF06993">
    <property type="entry name" value="DUF1304"/>
    <property type="match status" value="1"/>
</dbReference>
<gene>
    <name evidence="2" type="ORF">UE46_14145</name>
</gene>
<feature type="transmembrane region" description="Helical" evidence="1">
    <location>
        <begin position="6"/>
        <end position="28"/>
    </location>
</feature>
<feature type="transmembrane region" description="Helical" evidence="1">
    <location>
        <begin position="102"/>
        <end position="119"/>
    </location>
</feature>
<dbReference type="KEGG" id="lwi:UE46_14145"/>
<proteinExistence type="predicted"/>
<dbReference type="AlphaFoldDB" id="A0A1S7FX71"/>
<sequence>MTILTTIFILIVAVLHFYIMYFEMFAFTKPRALKTFNMTKEKAENGKELAANQGLYNGFMAAGLVWSVLYPDATIGLQIALFFLVCIVIAAIYGAVTASKRILFAQGMPAIIALIFVIISL</sequence>
<protein>
    <submittedName>
        <fullName evidence="2">Membrane protein</fullName>
    </submittedName>
</protein>
<dbReference type="PANTHER" id="PTHR38446:SF1">
    <property type="entry name" value="BLL0914 PROTEIN"/>
    <property type="match status" value="1"/>
</dbReference>
<dbReference type="InterPro" id="IPR009732">
    <property type="entry name" value="DUF1304"/>
</dbReference>
<dbReference type="PANTHER" id="PTHR38446">
    <property type="entry name" value="BLL0914 PROTEIN"/>
    <property type="match status" value="1"/>
</dbReference>
<dbReference type="Proteomes" id="UP000223060">
    <property type="component" value="Chromosome"/>
</dbReference>
<reference evidence="3" key="1">
    <citation type="submission" date="2015-03" db="EMBL/GenBank/DDBJ databases">
        <authorList>
            <person name="Ferrari E."/>
            <person name="Walter M.C."/>
            <person name="Huptas C."/>
            <person name="Scherer S."/>
            <person name="Mueller-Herbst S."/>
        </authorList>
    </citation>
    <scope>NUCLEOTIDE SEQUENCE [LARGE SCALE GENOMIC DNA]</scope>
    <source>
        <strain evidence="3">LWP01</strain>
    </source>
</reference>
<evidence type="ECO:0000256" key="1">
    <source>
        <dbReference type="SAM" id="Phobius"/>
    </source>
</evidence>
<keyword evidence="1" id="KW-0812">Transmembrane</keyword>